<keyword evidence="5" id="KW-0717">Septation</keyword>
<keyword evidence="6" id="KW-0131">Cell cycle</keyword>
<evidence type="ECO:0000256" key="4">
    <source>
        <dbReference type="ARBA" id="ARBA00022969"/>
    </source>
</evidence>
<dbReference type="InterPro" id="IPR006776">
    <property type="entry name" value="SsgB"/>
</dbReference>
<evidence type="ECO:0000256" key="2">
    <source>
        <dbReference type="ARBA" id="ARBA00009323"/>
    </source>
</evidence>
<evidence type="ECO:0000256" key="3">
    <source>
        <dbReference type="ARBA" id="ARBA00022618"/>
    </source>
</evidence>
<dbReference type="InterPro" id="IPR038658">
    <property type="entry name" value="SsgB_sf"/>
</dbReference>
<keyword evidence="4" id="KW-0749">Sporulation</keyword>
<keyword evidence="8" id="KW-1185">Reference proteome</keyword>
<dbReference type="RefSeq" id="WP_189097826.1">
    <property type="nucleotide sequence ID" value="NZ_BMND01000009.1"/>
</dbReference>
<evidence type="ECO:0000256" key="5">
    <source>
        <dbReference type="ARBA" id="ARBA00023210"/>
    </source>
</evidence>
<sequence>MSSVIDQAVQARLIATAPRSQVIPANLRYDRADPFAVRLVFPPAASLDGAEVAWTFGRELLEEGLRTPAGAGDVQIWPYDADAVVIEFHAAGGMAVVQFDAQELRTFLTRSYGLVAKGDEAGHLDVEADLAALLREA</sequence>
<dbReference type="Proteomes" id="UP000600080">
    <property type="component" value="Unassembled WGS sequence"/>
</dbReference>
<dbReference type="Gene3D" id="2.30.31.20">
    <property type="entry name" value="Sporulation-specific cell division protein SsgB"/>
    <property type="match status" value="1"/>
</dbReference>
<protein>
    <recommendedName>
        <fullName evidence="9">SsgA family sporulation/cell division regulator</fullName>
    </recommendedName>
</protein>
<evidence type="ECO:0000313" key="7">
    <source>
        <dbReference type="EMBL" id="GGN44298.1"/>
    </source>
</evidence>
<keyword evidence="3" id="KW-0132">Cell division</keyword>
<dbReference type="EMBL" id="BMND01000009">
    <property type="protein sequence ID" value="GGN44298.1"/>
    <property type="molecule type" value="Genomic_DNA"/>
</dbReference>
<comment type="subcellular location">
    <subcellularLocation>
        <location evidence="1">Cell septum</location>
    </subcellularLocation>
</comment>
<gene>
    <name evidence="7" type="ORF">GCM10012285_26750</name>
</gene>
<reference evidence="8" key="1">
    <citation type="journal article" date="2019" name="Int. J. Syst. Evol. Microbiol.">
        <title>The Global Catalogue of Microorganisms (GCM) 10K type strain sequencing project: providing services to taxonomists for standard genome sequencing and annotation.</title>
        <authorList>
            <consortium name="The Broad Institute Genomics Platform"/>
            <consortium name="The Broad Institute Genome Sequencing Center for Infectious Disease"/>
            <person name="Wu L."/>
            <person name="Ma J."/>
        </authorList>
    </citation>
    <scope>NUCLEOTIDE SEQUENCE [LARGE SCALE GENOMIC DNA]</scope>
    <source>
        <strain evidence="8">CGMCC 4.7323</strain>
    </source>
</reference>
<evidence type="ECO:0008006" key="9">
    <source>
        <dbReference type="Google" id="ProtNLM"/>
    </source>
</evidence>
<comment type="similarity">
    <text evidence="2">Belongs to the SsgA family.</text>
</comment>
<proteinExistence type="inferred from homology"/>
<evidence type="ECO:0000256" key="6">
    <source>
        <dbReference type="ARBA" id="ARBA00023306"/>
    </source>
</evidence>
<evidence type="ECO:0000256" key="1">
    <source>
        <dbReference type="ARBA" id="ARBA00004431"/>
    </source>
</evidence>
<dbReference type="GeneID" id="301548453"/>
<organism evidence="7 8">
    <name type="scientific">Streptomyces kronopolitis</name>
    <dbReference type="NCBI Taxonomy" id="1612435"/>
    <lineage>
        <taxon>Bacteria</taxon>
        <taxon>Bacillati</taxon>
        <taxon>Actinomycetota</taxon>
        <taxon>Actinomycetes</taxon>
        <taxon>Kitasatosporales</taxon>
        <taxon>Streptomycetaceae</taxon>
        <taxon>Streptomyces</taxon>
    </lineage>
</organism>
<dbReference type="Pfam" id="PF04686">
    <property type="entry name" value="SsgA"/>
    <property type="match status" value="1"/>
</dbReference>
<name>A0ABQ2JFH4_9ACTN</name>
<evidence type="ECO:0000313" key="8">
    <source>
        <dbReference type="Proteomes" id="UP000600080"/>
    </source>
</evidence>
<comment type="caution">
    <text evidence="7">The sequence shown here is derived from an EMBL/GenBank/DDBJ whole genome shotgun (WGS) entry which is preliminary data.</text>
</comment>
<accession>A0ABQ2JFH4</accession>